<comment type="caution">
    <text evidence="1">The sequence shown here is derived from an EMBL/GenBank/DDBJ whole genome shotgun (WGS) entry which is preliminary data.</text>
</comment>
<protein>
    <submittedName>
        <fullName evidence="1">Uncharacterized protein</fullName>
    </submittedName>
</protein>
<dbReference type="EMBL" id="JAULUE010002047">
    <property type="protein sequence ID" value="KAK5911839.1"/>
    <property type="molecule type" value="Genomic_DNA"/>
</dbReference>
<reference evidence="1 2" key="1">
    <citation type="journal article" date="2023" name="Mol. Biol. Evol.">
        <title>Genomics of Secondarily Temperate Adaptation in the Only Non-Antarctic Icefish.</title>
        <authorList>
            <person name="Rivera-Colon A.G."/>
            <person name="Rayamajhi N."/>
            <person name="Minhas B.F."/>
            <person name="Madrigal G."/>
            <person name="Bilyk K.T."/>
            <person name="Yoon V."/>
            <person name="Hune M."/>
            <person name="Gregory S."/>
            <person name="Cheng C.H.C."/>
            <person name="Catchen J.M."/>
        </authorList>
    </citation>
    <scope>NUCLEOTIDE SEQUENCE [LARGE SCALE GENOMIC DNA]</scope>
    <source>
        <strain evidence="1">JC2023a</strain>
    </source>
</reference>
<sequence>MAPFDLERMTDVAVVTGRRLLFKTDKAVTVSHDLDRGLRSKRNMSSTVAALSFWESAICCICPLFPESLTLTSIRSALLRHVSISRLLSIQGSSGPDSIFSSYDRL</sequence>
<accession>A0AAN8HDA6</accession>
<name>A0AAN8HDA6_9TELE</name>
<organism evidence="1 2">
    <name type="scientific">Champsocephalus esox</name>
    <name type="common">pike icefish</name>
    <dbReference type="NCBI Taxonomy" id="159716"/>
    <lineage>
        <taxon>Eukaryota</taxon>
        <taxon>Metazoa</taxon>
        <taxon>Chordata</taxon>
        <taxon>Craniata</taxon>
        <taxon>Vertebrata</taxon>
        <taxon>Euteleostomi</taxon>
        <taxon>Actinopterygii</taxon>
        <taxon>Neopterygii</taxon>
        <taxon>Teleostei</taxon>
        <taxon>Neoteleostei</taxon>
        <taxon>Acanthomorphata</taxon>
        <taxon>Eupercaria</taxon>
        <taxon>Perciformes</taxon>
        <taxon>Notothenioidei</taxon>
        <taxon>Channichthyidae</taxon>
        <taxon>Champsocephalus</taxon>
    </lineage>
</organism>
<evidence type="ECO:0000313" key="2">
    <source>
        <dbReference type="Proteomes" id="UP001335648"/>
    </source>
</evidence>
<gene>
    <name evidence="1" type="ORF">CesoFtcFv8_001773</name>
</gene>
<evidence type="ECO:0000313" key="1">
    <source>
        <dbReference type="EMBL" id="KAK5911839.1"/>
    </source>
</evidence>
<dbReference type="AlphaFoldDB" id="A0AAN8HDA6"/>
<keyword evidence="2" id="KW-1185">Reference proteome</keyword>
<proteinExistence type="predicted"/>
<dbReference type="Proteomes" id="UP001335648">
    <property type="component" value="Unassembled WGS sequence"/>
</dbReference>